<dbReference type="GO" id="GO:0016811">
    <property type="term" value="F:hydrolase activity, acting on carbon-nitrogen (but not peptide) bonds, in linear amides"/>
    <property type="evidence" value="ECO:0007669"/>
    <property type="project" value="InterPro"/>
</dbReference>
<organism evidence="1 2">
    <name type="scientific">Granulicella aggregans</name>
    <dbReference type="NCBI Taxonomy" id="474949"/>
    <lineage>
        <taxon>Bacteria</taxon>
        <taxon>Pseudomonadati</taxon>
        <taxon>Acidobacteriota</taxon>
        <taxon>Terriglobia</taxon>
        <taxon>Terriglobales</taxon>
        <taxon>Acidobacteriaceae</taxon>
        <taxon>Granulicella</taxon>
    </lineage>
</organism>
<reference evidence="1 2" key="1">
    <citation type="submission" date="2020-08" db="EMBL/GenBank/DDBJ databases">
        <title>Genomic Encyclopedia of Type Strains, Phase IV (KMG-V): Genome sequencing to study the core and pangenomes of soil and plant-associated prokaryotes.</title>
        <authorList>
            <person name="Whitman W."/>
        </authorList>
    </citation>
    <scope>NUCLEOTIDE SEQUENCE [LARGE SCALE GENOMIC DNA]</scope>
    <source>
        <strain evidence="1 2">M8UP14</strain>
    </source>
</reference>
<proteinExistence type="predicted"/>
<protein>
    <submittedName>
        <fullName evidence="1">Gamma-glutamyl-gamma-aminobutyrate hydrolase PuuD</fullName>
    </submittedName>
</protein>
<dbReference type="PROSITE" id="PS51273">
    <property type="entry name" value="GATASE_TYPE_1"/>
    <property type="match status" value="1"/>
</dbReference>
<comment type="caution">
    <text evidence="1">The sequence shown here is derived from an EMBL/GenBank/DDBJ whole genome shotgun (WGS) entry which is preliminary data.</text>
</comment>
<dbReference type="InterPro" id="IPR029062">
    <property type="entry name" value="Class_I_gatase-like"/>
</dbReference>
<evidence type="ECO:0000313" key="1">
    <source>
        <dbReference type="EMBL" id="MBB5057037.1"/>
    </source>
</evidence>
<name>A0A7W7ZC20_9BACT</name>
<dbReference type="SUPFAM" id="SSF52317">
    <property type="entry name" value="Class I glutamine amidotransferase-like"/>
    <property type="match status" value="1"/>
</dbReference>
<dbReference type="RefSeq" id="WP_184215487.1">
    <property type="nucleotide sequence ID" value="NZ_JACHIP010000002.1"/>
</dbReference>
<keyword evidence="2" id="KW-1185">Reference proteome</keyword>
<accession>A0A7W7ZC20</accession>
<keyword evidence="1" id="KW-0378">Hydrolase</keyword>
<dbReference type="GO" id="GO:0005829">
    <property type="term" value="C:cytosol"/>
    <property type="evidence" value="ECO:0007669"/>
    <property type="project" value="TreeGrafter"/>
</dbReference>
<dbReference type="PANTHER" id="PTHR43235:SF1">
    <property type="entry name" value="GLUTAMINE AMIDOTRANSFERASE PB2B2.05-RELATED"/>
    <property type="match status" value="1"/>
</dbReference>
<dbReference type="InterPro" id="IPR011697">
    <property type="entry name" value="Peptidase_C26"/>
</dbReference>
<dbReference type="Gene3D" id="3.40.50.880">
    <property type="match status" value="1"/>
</dbReference>
<dbReference type="Pfam" id="PF07722">
    <property type="entry name" value="Peptidase_C26"/>
    <property type="match status" value="1"/>
</dbReference>
<dbReference type="PANTHER" id="PTHR43235">
    <property type="entry name" value="GLUTAMINE AMIDOTRANSFERASE PB2B2.05-RELATED"/>
    <property type="match status" value="1"/>
</dbReference>
<evidence type="ECO:0000313" key="2">
    <source>
        <dbReference type="Proteomes" id="UP000540989"/>
    </source>
</evidence>
<dbReference type="InterPro" id="IPR044668">
    <property type="entry name" value="PuuD-like"/>
</dbReference>
<dbReference type="CDD" id="cd01745">
    <property type="entry name" value="GATase1_2"/>
    <property type="match status" value="1"/>
</dbReference>
<gene>
    <name evidence="1" type="ORF">HDF16_001722</name>
</gene>
<dbReference type="Proteomes" id="UP000540989">
    <property type="component" value="Unassembled WGS sequence"/>
</dbReference>
<dbReference type="AlphaFoldDB" id="A0A7W7ZC20"/>
<dbReference type="EMBL" id="JACHIP010000002">
    <property type="protein sequence ID" value="MBB5057037.1"/>
    <property type="molecule type" value="Genomic_DNA"/>
</dbReference>
<sequence>MTRPVVLVVSRRTSRKDRQIDYVGELHLELLIRFGTLPLIVPVVEGTLACLPQYKERMDGLLLVEGDDIEPKRFHADEANFEYVENTHPLKDEIEIRLLRRAMKLQIPIMGICRGSQLLNVVNGGTLYGDVQKEKHTARHHIDYENYDTYRHPVSIVKDTPLADWYGLDELKVNSYHHQGYRELAPRFQPMAHADDGLIEAYYDPNAAFVVGLQFHPERMLNDYAGNLKVWEAFTSAIKDRSR</sequence>